<sequence length="80" mass="9065">EIGLGKYPFQAETCDPPLAVRPIELVQCIVYETPPILPANRGYSSDFAAFIQQCLSKNSAERPLPANFFENPFLMKFYNH</sequence>
<evidence type="ECO:0000313" key="11">
    <source>
        <dbReference type="EMBL" id="CAF4946508.1"/>
    </source>
</evidence>
<dbReference type="Gene3D" id="1.10.510.10">
    <property type="entry name" value="Transferase(Phosphotransferase) domain 1"/>
    <property type="match status" value="1"/>
</dbReference>
<keyword evidence="3" id="KW-0808">Transferase</keyword>
<comment type="catalytic activity">
    <reaction evidence="10">
        <text>L-tyrosyl-[protein] + ATP = O-phospho-L-tyrosyl-[protein] + ADP + H(+)</text>
        <dbReference type="Rhea" id="RHEA:10596"/>
        <dbReference type="Rhea" id="RHEA-COMP:10136"/>
        <dbReference type="Rhea" id="RHEA-COMP:20101"/>
        <dbReference type="ChEBI" id="CHEBI:15378"/>
        <dbReference type="ChEBI" id="CHEBI:30616"/>
        <dbReference type="ChEBI" id="CHEBI:46858"/>
        <dbReference type="ChEBI" id="CHEBI:61978"/>
        <dbReference type="ChEBI" id="CHEBI:456216"/>
        <dbReference type="EC" id="2.7.12.2"/>
    </reaction>
</comment>
<comment type="catalytic activity">
    <reaction evidence="8">
        <text>L-seryl-[protein] + ATP = O-phospho-L-seryl-[protein] + ADP + H(+)</text>
        <dbReference type="Rhea" id="RHEA:17989"/>
        <dbReference type="Rhea" id="RHEA-COMP:9863"/>
        <dbReference type="Rhea" id="RHEA-COMP:11604"/>
        <dbReference type="ChEBI" id="CHEBI:15378"/>
        <dbReference type="ChEBI" id="CHEBI:29999"/>
        <dbReference type="ChEBI" id="CHEBI:30616"/>
        <dbReference type="ChEBI" id="CHEBI:83421"/>
        <dbReference type="ChEBI" id="CHEBI:456216"/>
        <dbReference type="EC" id="2.7.12.2"/>
    </reaction>
</comment>
<evidence type="ECO:0000256" key="8">
    <source>
        <dbReference type="ARBA" id="ARBA00049014"/>
    </source>
</evidence>
<feature type="non-terminal residue" evidence="11">
    <location>
        <position position="1"/>
    </location>
</feature>
<organism evidence="11 12">
    <name type="scientific">Rotaria socialis</name>
    <dbReference type="NCBI Taxonomy" id="392032"/>
    <lineage>
        <taxon>Eukaryota</taxon>
        <taxon>Metazoa</taxon>
        <taxon>Spiralia</taxon>
        <taxon>Gnathifera</taxon>
        <taxon>Rotifera</taxon>
        <taxon>Eurotatoria</taxon>
        <taxon>Bdelloidea</taxon>
        <taxon>Philodinida</taxon>
        <taxon>Philodinidae</taxon>
        <taxon>Rotaria</taxon>
    </lineage>
</organism>
<comment type="catalytic activity">
    <reaction evidence="9">
        <text>L-threonyl-[protein] + ATP = O-phospho-L-threonyl-[protein] + ADP + H(+)</text>
        <dbReference type="Rhea" id="RHEA:46608"/>
        <dbReference type="Rhea" id="RHEA-COMP:11060"/>
        <dbReference type="Rhea" id="RHEA-COMP:11605"/>
        <dbReference type="ChEBI" id="CHEBI:15378"/>
        <dbReference type="ChEBI" id="CHEBI:30013"/>
        <dbReference type="ChEBI" id="CHEBI:30616"/>
        <dbReference type="ChEBI" id="CHEBI:61977"/>
        <dbReference type="ChEBI" id="CHEBI:456216"/>
        <dbReference type="EC" id="2.7.12.2"/>
    </reaction>
</comment>
<keyword evidence="1" id="KW-0723">Serine/threonine-protein kinase</keyword>
<comment type="caution">
    <text evidence="11">The sequence shown here is derived from an EMBL/GenBank/DDBJ whole genome shotgun (WGS) entry which is preliminary data.</text>
</comment>
<dbReference type="InterPro" id="IPR052468">
    <property type="entry name" value="Dual_spec_MAPK_kinase"/>
</dbReference>
<dbReference type="PANTHER" id="PTHR47238">
    <property type="entry name" value="MITOGEN-ACTIVATED PROTEIN KINASE KINASE 5"/>
    <property type="match status" value="1"/>
</dbReference>
<evidence type="ECO:0000256" key="5">
    <source>
        <dbReference type="ARBA" id="ARBA00022777"/>
    </source>
</evidence>
<dbReference type="PANTHER" id="PTHR47238:SF4">
    <property type="entry name" value="MITOGEN-ACTIVATED PROTEIN KINASE KINASE 5"/>
    <property type="match status" value="1"/>
</dbReference>
<gene>
    <name evidence="11" type="ORF">UJA718_LOCUS47552</name>
</gene>
<evidence type="ECO:0000256" key="10">
    <source>
        <dbReference type="ARBA" id="ARBA00051693"/>
    </source>
</evidence>
<dbReference type="AlphaFoldDB" id="A0A821XQN7"/>
<evidence type="ECO:0000313" key="12">
    <source>
        <dbReference type="Proteomes" id="UP000663873"/>
    </source>
</evidence>
<feature type="non-terminal residue" evidence="11">
    <location>
        <position position="80"/>
    </location>
</feature>
<evidence type="ECO:0000256" key="4">
    <source>
        <dbReference type="ARBA" id="ARBA00022741"/>
    </source>
</evidence>
<name>A0A821XQN7_9BILA</name>
<dbReference type="InterPro" id="IPR011009">
    <property type="entry name" value="Kinase-like_dom_sf"/>
</dbReference>
<reference evidence="11" key="1">
    <citation type="submission" date="2021-02" db="EMBL/GenBank/DDBJ databases">
        <authorList>
            <person name="Nowell W R."/>
        </authorList>
    </citation>
    <scope>NUCLEOTIDE SEQUENCE</scope>
</reference>
<evidence type="ECO:0000256" key="9">
    <source>
        <dbReference type="ARBA" id="ARBA00049299"/>
    </source>
</evidence>
<dbReference type="GO" id="GO:0005524">
    <property type="term" value="F:ATP binding"/>
    <property type="evidence" value="ECO:0007669"/>
    <property type="project" value="UniProtKB-KW"/>
</dbReference>
<proteinExistence type="predicted"/>
<keyword evidence="6" id="KW-0067">ATP-binding</keyword>
<evidence type="ECO:0000256" key="7">
    <source>
        <dbReference type="ARBA" id="ARBA00023137"/>
    </source>
</evidence>
<dbReference type="Proteomes" id="UP000663873">
    <property type="component" value="Unassembled WGS sequence"/>
</dbReference>
<evidence type="ECO:0000256" key="6">
    <source>
        <dbReference type="ARBA" id="ARBA00022840"/>
    </source>
</evidence>
<evidence type="ECO:0000256" key="1">
    <source>
        <dbReference type="ARBA" id="ARBA00022527"/>
    </source>
</evidence>
<dbReference type="GO" id="GO:0004708">
    <property type="term" value="F:MAP kinase kinase activity"/>
    <property type="evidence" value="ECO:0007669"/>
    <property type="project" value="UniProtKB-EC"/>
</dbReference>
<dbReference type="GO" id="GO:0004713">
    <property type="term" value="F:protein tyrosine kinase activity"/>
    <property type="evidence" value="ECO:0007669"/>
    <property type="project" value="UniProtKB-KW"/>
</dbReference>
<keyword evidence="5" id="KW-0418">Kinase</keyword>
<dbReference type="SUPFAM" id="SSF56112">
    <property type="entry name" value="Protein kinase-like (PK-like)"/>
    <property type="match status" value="1"/>
</dbReference>
<keyword evidence="7" id="KW-0829">Tyrosine-protein kinase</keyword>
<keyword evidence="12" id="KW-1185">Reference proteome</keyword>
<evidence type="ECO:0000256" key="3">
    <source>
        <dbReference type="ARBA" id="ARBA00022679"/>
    </source>
</evidence>
<keyword evidence="4" id="KW-0547">Nucleotide-binding</keyword>
<accession>A0A821XQN7</accession>
<evidence type="ECO:0000256" key="2">
    <source>
        <dbReference type="ARBA" id="ARBA00022553"/>
    </source>
</evidence>
<keyword evidence="2" id="KW-0597">Phosphoprotein</keyword>
<dbReference type="EMBL" id="CAJOBP010090740">
    <property type="protein sequence ID" value="CAF4946508.1"/>
    <property type="molecule type" value="Genomic_DNA"/>
</dbReference>
<protein>
    <submittedName>
        <fullName evidence="11">Uncharacterized protein</fullName>
    </submittedName>
</protein>
<dbReference type="GO" id="GO:0004674">
    <property type="term" value="F:protein serine/threonine kinase activity"/>
    <property type="evidence" value="ECO:0007669"/>
    <property type="project" value="UniProtKB-KW"/>
</dbReference>